<evidence type="ECO:0000256" key="5">
    <source>
        <dbReference type="ARBA" id="ARBA00023136"/>
    </source>
</evidence>
<feature type="transmembrane region" description="Helical" evidence="6">
    <location>
        <begin position="138"/>
        <end position="164"/>
    </location>
</feature>
<name>A0A507DVN9_9FUNG</name>
<evidence type="ECO:0000256" key="6">
    <source>
        <dbReference type="RuleBase" id="RU363053"/>
    </source>
</evidence>
<dbReference type="STRING" id="286115.A0A507DVN9"/>
<evidence type="ECO:0000313" key="9">
    <source>
        <dbReference type="Proteomes" id="UP000317494"/>
    </source>
</evidence>
<dbReference type="VEuPathDB" id="FungiDB:SeMB42_g00061"/>
<sequence length="260" mass="29368">MQIHQARSATANHRAPHPRPSALLQVIEPERSNFRKVGTATRCYQTRSAQLSSDNTEKCPTYLASLVTRPLLTKGITSGTILATQEFLSSALIGHSARLLVDRTIQMYLYGLLVAAPLGHVLTTIQQKAFAGKTGLRWLLLQSLSGGLIISPIQNSVCLLYMSICAGRYKPKQLLYALRFGLKPMMLCTWIVNAPTQIIALNLIPLRYWVLWYNVVGFMVGFLVSLRAKSRYMRIKQERLQKELQDRSPPKNKWTKPSDW</sequence>
<feature type="transmembrane region" description="Helical" evidence="6">
    <location>
        <begin position="210"/>
        <end position="228"/>
    </location>
</feature>
<protein>
    <submittedName>
        <fullName evidence="8">Uncharacterized protein</fullName>
    </submittedName>
</protein>
<keyword evidence="9" id="KW-1185">Reference proteome</keyword>
<evidence type="ECO:0000256" key="4">
    <source>
        <dbReference type="ARBA" id="ARBA00022989"/>
    </source>
</evidence>
<evidence type="ECO:0000256" key="3">
    <source>
        <dbReference type="ARBA" id="ARBA00022692"/>
    </source>
</evidence>
<dbReference type="GO" id="GO:0005778">
    <property type="term" value="C:peroxisomal membrane"/>
    <property type="evidence" value="ECO:0007669"/>
    <property type="project" value="TreeGrafter"/>
</dbReference>
<dbReference type="InterPro" id="IPR007248">
    <property type="entry name" value="Mpv17_PMP22"/>
</dbReference>
<evidence type="ECO:0000256" key="2">
    <source>
        <dbReference type="ARBA" id="ARBA00006824"/>
    </source>
</evidence>
<evidence type="ECO:0000313" key="8">
    <source>
        <dbReference type="EMBL" id="TPX55018.1"/>
    </source>
</evidence>
<evidence type="ECO:0000256" key="7">
    <source>
        <dbReference type="SAM" id="MobiDB-lite"/>
    </source>
</evidence>
<dbReference type="PANTHER" id="PTHR11266:SF93">
    <property type="entry name" value="INTEGRAL MEMBRANE PROTEIN 25D9-6"/>
    <property type="match status" value="1"/>
</dbReference>
<feature type="transmembrane region" description="Helical" evidence="6">
    <location>
        <begin position="107"/>
        <end position="126"/>
    </location>
</feature>
<dbReference type="PANTHER" id="PTHR11266">
    <property type="entry name" value="PEROXISOMAL MEMBRANE PROTEIN 2, PXMP2 MPV17"/>
    <property type="match status" value="1"/>
</dbReference>
<feature type="region of interest" description="Disordered" evidence="7">
    <location>
        <begin position="1"/>
        <end position="20"/>
    </location>
</feature>
<keyword evidence="3 6" id="KW-0812">Transmembrane</keyword>
<dbReference type="AlphaFoldDB" id="A0A507DVN9"/>
<gene>
    <name evidence="8" type="ORF">SeMB42_g00061</name>
</gene>
<keyword evidence="5 6" id="KW-0472">Membrane</keyword>
<comment type="similarity">
    <text evidence="2 6">Belongs to the peroxisomal membrane protein PXMP2/4 family.</text>
</comment>
<comment type="caution">
    <text evidence="8">The sequence shown here is derived from an EMBL/GenBank/DDBJ whole genome shotgun (WGS) entry which is preliminary data.</text>
</comment>
<feature type="compositionally biased region" description="Polar residues" evidence="7">
    <location>
        <begin position="1"/>
        <end position="11"/>
    </location>
</feature>
<dbReference type="Pfam" id="PF04117">
    <property type="entry name" value="Mpv17_PMP22"/>
    <property type="match status" value="1"/>
</dbReference>
<dbReference type="EMBL" id="QEAN01000001">
    <property type="protein sequence ID" value="TPX55018.1"/>
    <property type="molecule type" value="Genomic_DNA"/>
</dbReference>
<proteinExistence type="inferred from homology"/>
<accession>A0A507DVN9</accession>
<comment type="subcellular location">
    <subcellularLocation>
        <location evidence="1">Membrane</location>
        <topology evidence="1">Multi-pass membrane protein</topology>
    </subcellularLocation>
</comment>
<organism evidence="8 9">
    <name type="scientific">Synchytrium endobioticum</name>
    <dbReference type="NCBI Taxonomy" id="286115"/>
    <lineage>
        <taxon>Eukaryota</taxon>
        <taxon>Fungi</taxon>
        <taxon>Fungi incertae sedis</taxon>
        <taxon>Chytridiomycota</taxon>
        <taxon>Chytridiomycota incertae sedis</taxon>
        <taxon>Chytridiomycetes</taxon>
        <taxon>Synchytriales</taxon>
        <taxon>Synchytriaceae</taxon>
        <taxon>Synchytrium</taxon>
    </lineage>
</organism>
<keyword evidence="4 6" id="KW-1133">Transmembrane helix</keyword>
<reference evidence="8 9" key="1">
    <citation type="journal article" date="2019" name="Sci. Rep.">
        <title>Comparative genomics of chytrid fungi reveal insights into the obligate biotrophic and pathogenic lifestyle of Synchytrium endobioticum.</title>
        <authorList>
            <person name="van de Vossenberg B.T.L.H."/>
            <person name="Warris S."/>
            <person name="Nguyen H.D.T."/>
            <person name="van Gent-Pelzer M.P.E."/>
            <person name="Joly D.L."/>
            <person name="van de Geest H.C."/>
            <person name="Bonants P.J.M."/>
            <person name="Smith D.S."/>
            <person name="Levesque C.A."/>
            <person name="van der Lee T.A.J."/>
        </authorList>
    </citation>
    <scope>NUCLEOTIDE SEQUENCE [LARGE SCALE GENOMIC DNA]</scope>
    <source>
        <strain evidence="8 9">MB42</strain>
    </source>
</reference>
<evidence type="ECO:0000256" key="1">
    <source>
        <dbReference type="ARBA" id="ARBA00004141"/>
    </source>
</evidence>
<dbReference type="Proteomes" id="UP000317494">
    <property type="component" value="Unassembled WGS sequence"/>
</dbReference>